<organism evidence="1">
    <name type="scientific">uncultured Caudovirales phage</name>
    <dbReference type="NCBI Taxonomy" id="2100421"/>
    <lineage>
        <taxon>Viruses</taxon>
        <taxon>Duplodnaviria</taxon>
        <taxon>Heunggongvirae</taxon>
        <taxon>Uroviricota</taxon>
        <taxon>Caudoviricetes</taxon>
        <taxon>Peduoviridae</taxon>
        <taxon>Maltschvirus</taxon>
        <taxon>Maltschvirus maltsch</taxon>
    </lineage>
</organism>
<reference evidence="1" key="1">
    <citation type="submission" date="2020-04" db="EMBL/GenBank/DDBJ databases">
        <authorList>
            <person name="Chiriac C."/>
            <person name="Salcher M."/>
            <person name="Ghai R."/>
            <person name="Kavagutti S V."/>
        </authorList>
    </citation>
    <scope>NUCLEOTIDE SEQUENCE</scope>
</reference>
<gene>
    <name evidence="1" type="ORF">UFOVP588_8</name>
</gene>
<sequence length="122" mass="14051">MTDEEDLERLRHHVEAALEYSGGTHGIEDIAEGLKTGRFQLWPADDSVVVTEIIVYPRLKNLHFFLAGGDLDELRLMRPMIEQWGKDMGCTRVTLAGREGWSKTFLRDEGYKPKWFVLSKDL</sequence>
<dbReference type="EMBL" id="LR796561">
    <property type="protein sequence ID" value="CAB4151279.1"/>
    <property type="molecule type" value="Genomic_DNA"/>
</dbReference>
<name>A0A6J5N6E7_9CAUD</name>
<accession>A0A6J5N6E7</accession>
<protein>
    <submittedName>
        <fullName evidence="1">Uncharacterized protein</fullName>
    </submittedName>
</protein>
<evidence type="ECO:0000313" key="1">
    <source>
        <dbReference type="EMBL" id="CAB4151279.1"/>
    </source>
</evidence>
<proteinExistence type="predicted"/>